<dbReference type="Proteomes" id="UP000233551">
    <property type="component" value="Unassembled WGS sequence"/>
</dbReference>
<comment type="caution">
    <text evidence="2">The sequence shown here is derived from an EMBL/GenBank/DDBJ whole genome shotgun (WGS) entry which is preliminary data.</text>
</comment>
<proteinExistence type="predicted"/>
<evidence type="ECO:0000256" key="1">
    <source>
        <dbReference type="SAM" id="MobiDB-lite"/>
    </source>
</evidence>
<dbReference type="EMBL" id="PGOL01001190">
    <property type="protein sequence ID" value="PKI60091.1"/>
    <property type="molecule type" value="Genomic_DNA"/>
</dbReference>
<organism evidence="2 3">
    <name type="scientific">Punica granatum</name>
    <name type="common">Pomegranate</name>
    <dbReference type="NCBI Taxonomy" id="22663"/>
    <lineage>
        <taxon>Eukaryota</taxon>
        <taxon>Viridiplantae</taxon>
        <taxon>Streptophyta</taxon>
        <taxon>Embryophyta</taxon>
        <taxon>Tracheophyta</taxon>
        <taxon>Spermatophyta</taxon>
        <taxon>Magnoliopsida</taxon>
        <taxon>eudicotyledons</taxon>
        <taxon>Gunneridae</taxon>
        <taxon>Pentapetalae</taxon>
        <taxon>rosids</taxon>
        <taxon>malvids</taxon>
        <taxon>Myrtales</taxon>
        <taxon>Lythraceae</taxon>
        <taxon>Punica</taxon>
    </lineage>
</organism>
<reference evidence="2 3" key="1">
    <citation type="submission" date="2017-11" db="EMBL/GenBank/DDBJ databases">
        <title>De-novo sequencing of pomegranate (Punica granatum L.) genome.</title>
        <authorList>
            <person name="Akparov Z."/>
            <person name="Amiraslanov A."/>
            <person name="Hajiyeva S."/>
            <person name="Abbasov M."/>
            <person name="Kaur K."/>
            <person name="Hamwieh A."/>
            <person name="Solovyev V."/>
            <person name="Salamov A."/>
            <person name="Braich B."/>
            <person name="Kosarev P."/>
            <person name="Mahmoud A."/>
            <person name="Hajiyev E."/>
            <person name="Babayeva S."/>
            <person name="Izzatullayeva V."/>
            <person name="Mammadov A."/>
            <person name="Mammadov A."/>
            <person name="Sharifova S."/>
            <person name="Ojaghi J."/>
            <person name="Eynullazada K."/>
            <person name="Bayramov B."/>
            <person name="Abdulazimova A."/>
            <person name="Shahmuradov I."/>
        </authorList>
    </citation>
    <scope>NUCLEOTIDE SEQUENCE [LARGE SCALE GENOMIC DNA]</scope>
    <source>
        <strain evidence="3">cv. AG2017</strain>
        <tissue evidence="2">Leaf</tissue>
    </source>
</reference>
<feature type="region of interest" description="Disordered" evidence="1">
    <location>
        <begin position="1"/>
        <end position="32"/>
    </location>
</feature>
<accession>A0A2I0JUZ1</accession>
<evidence type="ECO:0000313" key="3">
    <source>
        <dbReference type="Proteomes" id="UP000233551"/>
    </source>
</evidence>
<name>A0A2I0JUZ1_PUNGR</name>
<protein>
    <submittedName>
        <fullName evidence="2">Uncharacterized protein</fullName>
    </submittedName>
</protein>
<feature type="region of interest" description="Disordered" evidence="1">
    <location>
        <begin position="72"/>
        <end position="105"/>
    </location>
</feature>
<evidence type="ECO:0000313" key="2">
    <source>
        <dbReference type="EMBL" id="PKI60091.1"/>
    </source>
</evidence>
<gene>
    <name evidence="2" type="ORF">CRG98_019499</name>
</gene>
<sequence>MAIEKRGKVMSMPLLLQSRPQKRRSIPSHIDDPWEGEEAVEVHGSLLLLLPTEPEQGKREVEVVRILEELEKLMKSSDGDDDDRAEIESREREGTGERSNTKEIA</sequence>
<keyword evidence="3" id="KW-1185">Reference proteome</keyword>
<dbReference type="AlphaFoldDB" id="A0A2I0JUZ1"/>
<feature type="compositionally biased region" description="Basic and acidic residues" evidence="1">
    <location>
        <begin position="86"/>
        <end position="105"/>
    </location>
</feature>